<evidence type="ECO:0000256" key="1">
    <source>
        <dbReference type="ARBA" id="ARBA00022737"/>
    </source>
</evidence>
<dbReference type="InterPro" id="IPR017624">
    <property type="entry name" value="Catechol_2-3_dOase"/>
</dbReference>
<protein>
    <submittedName>
        <fullName evidence="3">Catechol 2,3-dioxygenase</fullName>
        <ecNumber evidence="3">1.13.11.2</ecNumber>
    </submittedName>
</protein>
<keyword evidence="1" id="KW-0677">Repeat</keyword>
<dbReference type="EMBL" id="RDBM01000035">
    <property type="protein sequence ID" value="TXS26559.1"/>
    <property type="molecule type" value="Genomic_DNA"/>
</dbReference>
<dbReference type="InterPro" id="IPR037523">
    <property type="entry name" value="VOC_core"/>
</dbReference>
<dbReference type="PANTHER" id="PTHR21366">
    <property type="entry name" value="GLYOXALASE FAMILY PROTEIN"/>
    <property type="match status" value="1"/>
</dbReference>
<keyword evidence="3" id="KW-0223">Dioxygenase</keyword>
<accession>A0A652KS64</accession>
<dbReference type="SUPFAM" id="SSF54593">
    <property type="entry name" value="Glyoxalase/Bleomycin resistance protein/Dihydroxybiphenyl dioxygenase"/>
    <property type="match status" value="1"/>
</dbReference>
<name>A0A652KS64_9ACTN</name>
<comment type="caution">
    <text evidence="3">The sequence shown here is derived from an EMBL/GenBank/DDBJ whole genome shotgun (WGS) entry which is preliminary data.</text>
</comment>
<dbReference type="PROSITE" id="PS51819">
    <property type="entry name" value="VOC"/>
    <property type="match status" value="2"/>
</dbReference>
<dbReference type="InterPro" id="IPR050383">
    <property type="entry name" value="GlyoxalaseI/FosfomycinResist"/>
</dbReference>
<gene>
    <name evidence="3" type="ORF">EAO74_10470</name>
</gene>
<dbReference type="Pfam" id="PF00903">
    <property type="entry name" value="Glyoxalase"/>
    <property type="match status" value="2"/>
</dbReference>
<dbReference type="GO" id="GO:0008198">
    <property type="term" value="F:ferrous iron binding"/>
    <property type="evidence" value="ECO:0007669"/>
    <property type="project" value="InterPro"/>
</dbReference>
<dbReference type="InterPro" id="IPR004360">
    <property type="entry name" value="Glyas_Fos-R_dOase_dom"/>
</dbReference>
<dbReference type="RefSeq" id="WP_147983476.1">
    <property type="nucleotide sequence ID" value="NZ_RDBM01000035.1"/>
</dbReference>
<keyword evidence="3" id="KW-0560">Oxidoreductase</keyword>
<dbReference type="NCBIfam" id="TIGR03211">
    <property type="entry name" value="catechol_2_3"/>
    <property type="match status" value="1"/>
</dbReference>
<dbReference type="PANTHER" id="PTHR21366:SF19">
    <property type="entry name" value="METAPYROCATECHASE"/>
    <property type="match status" value="1"/>
</dbReference>
<dbReference type="InterPro" id="IPR029068">
    <property type="entry name" value="Glyas_Bleomycin-R_OHBP_Dase"/>
</dbReference>
<reference evidence="3" key="1">
    <citation type="submission" date="2018-10" db="EMBL/GenBank/DDBJ databases">
        <authorList>
            <person name="Hariharan J."/>
            <person name="Choudoir M.J."/>
            <person name="Diebold P."/>
            <person name="Panke-Buisse K."/>
            <person name="Campbell A.N."/>
            <person name="Buckley D.H."/>
        </authorList>
    </citation>
    <scope>NUCLEOTIDE SEQUENCE</scope>
    <source>
        <strain evidence="3">Gb1</strain>
    </source>
</reference>
<feature type="domain" description="VOC" evidence="2">
    <location>
        <begin position="10"/>
        <end position="122"/>
    </location>
</feature>
<evidence type="ECO:0000313" key="3">
    <source>
        <dbReference type="EMBL" id="TXS26559.1"/>
    </source>
</evidence>
<dbReference type="Gene3D" id="3.10.180.10">
    <property type="entry name" value="2,3-Dihydroxybiphenyl 1,2-Dioxygenase, domain 1"/>
    <property type="match status" value="2"/>
</dbReference>
<evidence type="ECO:0000259" key="2">
    <source>
        <dbReference type="PROSITE" id="PS51819"/>
    </source>
</evidence>
<dbReference type="GO" id="GO:0018577">
    <property type="term" value="F:catechol 2,3-dioxygenase activity"/>
    <property type="evidence" value="ECO:0007669"/>
    <property type="project" value="UniProtKB-EC"/>
</dbReference>
<sequence length="316" mass="35281">MTPPLGDIAHLGHVELLTPDLDGSVRFFTDYLGLTVNGQDGDSVHLRTFDDYEHHSLVLTAAEKPGLRRTALRTSSEEALRRRVAELEATGHAGRWVEDEPGIGKLYLTADPDGHEIALYWESEYYQAPPELRPALKNQPQAKPNRGVGVRRLDHINFLAADVAANADFHQHVLGARPTEQIQLDTGRIGAKWLTFTDKSYDVVYTSDWTGSTGRLHHIAFATDTREDILRAADLAIDSGVFIETGPHKHAIQQTFFLYVYEPGGNRIELCNPLTRLVLAPDWPLVTWTEAERAKGQAWGLRTIESFHTHGTPPLD</sequence>
<organism evidence="3">
    <name type="scientific">Streptomyces sp. gb1(2016)</name>
    <dbReference type="NCBI Taxonomy" id="1828321"/>
    <lineage>
        <taxon>Bacteria</taxon>
        <taxon>Bacillati</taxon>
        <taxon>Actinomycetota</taxon>
        <taxon>Actinomycetes</taxon>
        <taxon>Kitasatosporales</taxon>
        <taxon>Streptomycetaceae</taxon>
        <taxon>Streptomyces</taxon>
    </lineage>
</organism>
<proteinExistence type="predicted"/>
<dbReference type="AlphaFoldDB" id="A0A652KS64"/>
<dbReference type="EC" id="1.13.11.2" evidence="3"/>
<feature type="domain" description="VOC" evidence="2">
    <location>
        <begin position="152"/>
        <end position="273"/>
    </location>
</feature>